<dbReference type="Pfam" id="PF00072">
    <property type="entry name" value="Response_reg"/>
    <property type="match status" value="1"/>
</dbReference>
<dbReference type="InterPro" id="IPR043128">
    <property type="entry name" value="Rev_trsase/Diguanyl_cyclase"/>
</dbReference>
<dbReference type="CDD" id="cd01949">
    <property type="entry name" value="GGDEF"/>
    <property type="match status" value="1"/>
</dbReference>
<dbReference type="Proteomes" id="UP000239007">
    <property type="component" value="Unassembled WGS sequence"/>
</dbReference>
<keyword evidence="4" id="KW-0597">Phosphoprotein</keyword>
<evidence type="ECO:0000256" key="1">
    <source>
        <dbReference type="ARBA" id="ARBA00001946"/>
    </source>
</evidence>
<comment type="caution">
    <text evidence="4">Lacks conserved residue(s) required for the propagation of feature annotation.</text>
</comment>
<dbReference type="Pfam" id="PF00990">
    <property type="entry name" value="GGDEF"/>
    <property type="match status" value="1"/>
</dbReference>
<dbReference type="PANTHER" id="PTHR45138:SF9">
    <property type="entry name" value="DIGUANYLATE CYCLASE DGCM-RELATED"/>
    <property type="match status" value="1"/>
</dbReference>
<dbReference type="Gene3D" id="3.30.70.270">
    <property type="match status" value="1"/>
</dbReference>
<dbReference type="PANTHER" id="PTHR45138">
    <property type="entry name" value="REGULATORY COMPONENTS OF SENSORY TRANSDUCTION SYSTEM"/>
    <property type="match status" value="1"/>
</dbReference>
<dbReference type="SMART" id="SM00267">
    <property type="entry name" value="GGDEF"/>
    <property type="match status" value="1"/>
</dbReference>
<accession>A0A2S7UTV0</accession>
<evidence type="ECO:0000259" key="6">
    <source>
        <dbReference type="PROSITE" id="PS50887"/>
    </source>
</evidence>
<comment type="cofactor">
    <cofactor evidence="1">
        <name>Mg(2+)</name>
        <dbReference type="ChEBI" id="CHEBI:18420"/>
    </cofactor>
</comment>
<feature type="domain" description="GGDEF" evidence="6">
    <location>
        <begin position="286"/>
        <end position="419"/>
    </location>
</feature>
<dbReference type="InterPro" id="IPR050469">
    <property type="entry name" value="Diguanylate_Cyclase"/>
</dbReference>
<name>A0A2S7UTV0_9GAMM</name>
<dbReference type="InterPro" id="IPR001789">
    <property type="entry name" value="Sig_transdc_resp-reg_receiver"/>
</dbReference>
<dbReference type="GO" id="GO:0043709">
    <property type="term" value="P:cell adhesion involved in single-species biofilm formation"/>
    <property type="evidence" value="ECO:0007669"/>
    <property type="project" value="TreeGrafter"/>
</dbReference>
<dbReference type="FunFam" id="3.30.70.270:FF:000001">
    <property type="entry name" value="Diguanylate cyclase domain protein"/>
    <property type="match status" value="1"/>
</dbReference>
<dbReference type="Gene3D" id="3.40.50.2300">
    <property type="match status" value="2"/>
</dbReference>
<dbReference type="OrthoDB" id="9812260at2"/>
<dbReference type="EMBL" id="MSCH01000003">
    <property type="protein sequence ID" value="PQJ53158.1"/>
    <property type="molecule type" value="Genomic_DNA"/>
</dbReference>
<dbReference type="GO" id="GO:0052621">
    <property type="term" value="F:diguanylate cyclase activity"/>
    <property type="evidence" value="ECO:0007669"/>
    <property type="project" value="UniProtKB-EC"/>
</dbReference>
<dbReference type="GO" id="GO:0000160">
    <property type="term" value="P:phosphorelay signal transduction system"/>
    <property type="evidence" value="ECO:0007669"/>
    <property type="project" value="InterPro"/>
</dbReference>
<dbReference type="PROSITE" id="PS50110">
    <property type="entry name" value="RESPONSE_REGULATORY"/>
    <property type="match status" value="2"/>
</dbReference>
<feature type="domain" description="Response regulatory" evidence="5">
    <location>
        <begin position="5"/>
        <end position="118"/>
    </location>
</feature>
<dbReference type="AlphaFoldDB" id="A0A2S7UTV0"/>
<evidence type="ECO:0000256" key="2">
    <source>
        <dbReference type="ARBA" id="ARBA00012528"/>
    </source>
</evidence>
<feature type="domain" description="Response regulatory" evidence="5">
    <location>
        <begin position="126"/>
        <end position="243"/>
    </location>
</feature>
<dbReference type="SMART" id="SM00448">
    <property type="entry name" value="REC"/>
    <property type="match status" value="2"/>
</dbReference>
<evidence type="ECO:0000256" key="4">
    <source>
        <dbReference type="PROSITE-ProRule" id="PRU00169"/>
    </source>
</evidence>
<dbReference type="GO" id="GO:1902201">
    <property type="term" value="P:negative regulation of bacterial-type flagellum-dependent cell motility"/>
    <property type="evidence" value="ECO:0007669"/>
    <property type="project" value="TreeGrafter"/>
</dbReference>
<evidence type="ECO:0000259" key="5">
    <source>
        <dbReference type="PROSITE" id="PS50110"/>
    </source>
</evidence>
<dbReference type="InterPro" id="IPR029787">
    <property type="entry name" value="Nucleotide_cyclase"/>
</dbReference>
<dbReference type="RefSeq" id="WP_105051635.1">
    <property type="nucleotide sequence ID" value="NZ_BMYG01000003.1"/>
</dbReference>
<protein>
    <recommendedName>
        <fullName evidence="2">diguanylate cyclase</fullName>
        <ecNumber evidence="2">2.7.7.65</ecNumber>
    </recommendedName>
</protein>
<evidence type="ECO:0000313" key="7">
    <source>
        <dbReference type="EMBL" id="PQJ53158.1"/>
    </source>
</evidence>
<comment type="catalytic activity">
    <reaction evidence="3">
        <text>2 GTP = 3',3'-c-di-GMP + 2 diphosphate</text>
        <dbReference type="Rhea" id="RHEA:24898"/>
        <dbReference type="ChEBI" id="CHEBI:33019"/>
        <dbReference type="ChEBI" id="CHEBI:37565"/>
        <dbReference type="ChEBI" id="CHEBI:58805"/>
        <dbReference type="EC" id="2.7.7.65"/>
    </reaction>
</comment>
<dbReference type="NCBIfam" id="TIGR00254">
    <property type="entry name" value="GGDEF"/>
    <property type="match status" value="1"/>
</dbReference>
<feature type="modified residue" description="4-aspartylphosphate" evidence="4">
    <location>
        <position position="55"/>
    </location>
</feature>
<organism evidence="7 8">
    <name type="scientific">Psychrosphaera saromensis</name>
    <dbReference type="NCBI Taxonomy" id="716813"/>
    <lineage>
        <taxon>Bacteria</taxon>
        <taxon>Pseudomonadati</taxon>
        <taxon>Pseudomonadota</taxon>
        <taxon>Gammaproteobacteria</taxon>
        <taxon>Alteromonadales</taxon>
        <taxon>Pseudoalteromonadaceae</taxon>
        <taxon>Psychrosphaera</taxon>
    </lineage>
</organism>
<dbReference type="InterPro" id="IPR011006">
    <property type="entry name" value="CheY-like_superfamily"/>
</dbReference>
<gene>
    <name evidence="7" type="ORF">BTO11_05420</name>
</gene>
<dbReference type="SUPFAM" id="SSF55073">
    <property type="entry name" value="Nucleotide cyclase"/>
    <property type="match status" value="1"/>
</dbReference>
<evidence type="ECO:0000256" key="3">
    <source>
        <dbReference type="ARBA" id="ARBA00034247"/>
    </source>
</evidence>
<sequence length="419" mass="47646">MKKFNVLIVEDSKPILALHKNLVTRAGFNPITAETLEQVKLLEPRFPEFFCAIIDYSLPDAPNGEAIAYLLARNVPGIVMTGMIDDETRNNILQLPVIDYITKENKQAYPYLQHLLEKLRVNHLTKILVVGESQDTRNHLKDLLERHNYHVIQARCGAAAIEELEKHPQIKLVITEKEMANMDGLELCNQIRSKYSKDEISIIGLSEDNNQSLTAKFIKNGANDFLTTPFCLEEFYCRVLQNIEYIENIAIIQRQANTDYLTGLFNRRYFFEQVSPIIKRRYIDGINSTLAMIDIDYFKSVNDTYGHDAGDVVLKSIAKLMQRHFSPNYLAARVGGEEFCIFLDTTSRNQAIMLLDDFRKDIENMLVDIGIGSGKNTITCTISIGITHGCDSSFDEIMIKADELLYDAKDSGRNMVIAD</sequence>
<dbReference type="EC" id="2.7.7.65" evidence="2"/>
<dbReference type="PROSITE" id="PS50887">
    <property type="entry name" value="GGDEF"/>
    <property type="match status" value="1"/>
</dbReference>
<reference evidence="7 8" key="1">
    <citation type="submission" date="2016-12" db="EMBL/GenBank/DDBJ databases">
        <title>Diversity of luminous bacteria.</title>
        <authorList>
            <person name="Yoshizawa S."/>
            <person name="Kogure K."/>
        </authorList>
    </citation>
    <scope>NUCLEOTIDE SEQUENCE [LARGE SCALE GENOMIC DNA]</scope>
    <source>
        <strain evidence="7 8">SA4-48</strain>
    </source>
</reference>
<dbReference type="SUPFAM" id="SSF52172">
    <property type="entry name" value="CheY-like"/>
    <property type="match status" value="2"/>
</dbReference>
<keyword evidence="8" id="KW-1185">Reference proteome</keyword>
<dbReference type="InterPro" id="IPR000160">
    <property type="entry name" value="GGDEF_dom"/>
</dbReference>
<dbReference type="GO" id="GO:0005886">
    <property type="term" value="C:plasma membrane"/>
    <property type="evidence" value="ECO:0007669"/>
    <property type="project" value="TreeGrafter"/>
</dbReference>
<comment type="caution">
    <text evidence="7">The sequence shown here is derived from an EMBL/GenBank/DDBJ whole genome shotgun (WGS) entry which is preliminary data.</text>
</comment>
<evidence type="ECO:0000313" key="8">
    <source>
        <dbReference type="Proteomes" id="UP000239007"/>
    </source>
</evidence>
<proteinExistence type="predicted"/>